<reference evidence="1" key="1">
    <citation type="journal article" date="2011" name="Genome Res.">
        <title>Deep small RNA sequencing from the nematode Ascaris reveals conservation, functional diversification, and novel developmental profiles.</title>
        <authorList>
            <person name="Wang J."/>
            <person name="Czech B."/>
            <person name="Crunk A."/>
            <person name="Wallace A."/>
            <person name="Mitreva M."/>
            <person name="Hannon G.J."/>
            <person name="Davis R.E."/>
        </authorList>
    </citation>
    <scope>NUCLEOTIDE SEQUENCE</scope>
</reference>
<sequence length="56" mass="6694">MYKDFIPSGTAEGFSRHVFRTFSTDNNGFIYVEDILIRRKRNRSRLPENKLDWGIQ</sequence>
<feature type="non-terminal residue" evidence="1">
    <location>
        <position position="56"/>
    </location>
</feature>
<protein>
    <submittedName>
        <fullName evidence="1">Neuronal calcium sensor 2</fullName>
    </submittedName>
</protein>
<dbReference type="EMBL" id="JI238388">
    <property type="protein sequence ID" value="ADY49807.1"/>
    <property type="molecule type" value="mRNA"/>
</dbReference>
<evidence type="ECO:0000313" key="1">
    <source>
        <dbReference type="EMBL" id="ADY49807.1"/>
    </source>
</evidence>
<organism evidence="1">
    <name type="scientific">Ascaris suum</name>
    <name type="common">Pig roundworm</name>
    <name type="synonym">Ascaris lumbricoides</name>
    <dbReference type="NCBI Taxonomy" id="6253"/>
    <lineage>
        <taxon>Eukaryota</taxon>
        <taxon>Metazoa</taxon>
        <taxon>Ecdysozoa</taxon>
        <taxon>Nematoda</taxon>
        <taxon>Chromadorea</taxon>
        <taxon>Rhabditida</taxon>
        <taxon>Spirurina</taxon>
        <taxon>Ascaridomorpha</taxon>
        <taxon>Ascaridoidea</taxon>
        <taxon>Ascarididae</taxon>
        <taxon>Ascaris</taxon>
    </lineage>
</organism>
<proteinExistence type="evidence at transcript level"/>
<name>F1LI53_ASCSU</name>
<accession>F1LI53</accession>
<dbReference type="AlphaFoldDB" id="F1LI53"/>